<dbReference type="OrthoDB" id="2418681at2"/>
<protein>
    <submittedName>
        <fullName evidence="2">Uncharacterized protein</fullName>
    </submittedName>
</protein>
<sequence length="98" mass="10947">MDRNQTTVNEAKIKEQVKNDKIRGLIHQILGVLLAFSAFAGVAGFGLDWLNEELINAFGLLLYAIAGFAYTAYTIYKNHFSGKKAVKQNEELKKKGLK</sequence>
<gene>
    <name evidence="2" type="ORF">SAMN05216216_110102</name>
</gene>
<evidence type="ECO:0000313" key="2">
    <source>
        <dbReference type="EMBL" id="SDK82918.1"/>
    </source>
</evidence>
<reference evidence="3" key="1">
    <citation type="submission" date="2016-10" db="EMBL/GenBank/DDBJ databases">
        <authorList>
            <person name="Varghese N."/>
            <person name="Submissions S."/>
        </authorList>
    </citation>
    <scope>NUCLEOTIDE SEQUENCE [LARGE SCALE GENOMIC DNA]</scope>
    <source>
        <strain evidence="3">CGMCC 1.8895</strain>
    </source>
</reference>
<evidence type="ECO:0000256" key="1">
    <source>
        <dbReference type="SAM" id="Phobius"/>
    </source>
</evidence>
<feature type="transmembrane region" description="Helical" evidence="1">
    <location>
        <begin position="57"/>
        <end position="76"/>
    </location>
</feature>
<dbReference type="EMBL" id="FNFY01000010">
    <property type="protein sequence ID" value="SDK82918.1"/>
    <property type="molecule type" value="Genomic_DNA"/>
</dbReference>
<accession>A0A1G9F3K0</accession>
<feature type="transmembrane region" description="Helical" evidence="1">
    <location>
        <begin position="24"/>
        <end position="45"/>
    </location>
</feature>
<proteinExistence type="predicted"/>
<dbReference type="AlphaFoldDB" id="A0A1G9F3K0"/>
<keyword evidence="1" id="KW-0812">Transmembrane</keyword>
<evidence type="ECO:0000313" key="3">
    <source>
        <dbReference type="Proteomes" id="UP000199008"/>
    </source>
</evidence>
<dbReference type="Proteomes" id="UP000199008">
    <property type="component" value="Unassembled WGS sequence"/>
</dbReference>
<organism evidence="2 3">
    <name type="scientific">Lacicoccus qingdaonensis</name>
    <dbReference type="NCBI Taxonomy" id="576118"/>
    <lineage>
        <taxon>Bacteria</taxon>
        <taxon>Bacillati</taxon>
        <taxon>Bacillota</taxon>
        <taxon>Bacilli</taxon>
        <taxon>Bacillales</taxon>
        <taxon>Salinicoccaceae</taxon>
        <taxon>Lacicoccus</taxon>
    </lineage>
</organism>
<keyword evidence="1" id="KW-1133">Transmembrane helix</keyword>
<keyword evidence="3" id="KW-1185">Reference proteome</keyword>
<keyword evidence="1" id="KW-0472">Membrane</keyword>
<name>A0A1G9F3K0_9BACL</name>
<dbReference type="STRING" id="576118.SAMN05216216_110102"/>
<dbReference type="RefSeq" id="WP_092986160.1">
    <property type="nucleotide sequence ID" value="NZ_FNFY01000010.1"/>
</dbReference>